<comment type="subunit">
    <text evidence="3">Homodimer.</text>
</comment>
<name>A0AAV9IW06_CYACA</name>
<dbReference type="EC" id="1.3.3.3" evidence="4"/>
<evidence type="ECO:0000256" key="5">
    <source>
        <dbReference type="ARBA" id="ARBA00023002"/>
    </source>
</evidence>
<feature type="region of interest" description="Disordered" evidence="7">
    <location>
        <begin position="1"/>
        <end position="28"/>
    </location>
</feature>
<keyword evidence="5" id="KW-0560">Oxidoreductase</keyword>
<keyword evidence="9" id="KW-1185">Reference proteome</keyword>
<evidence type="ECO:0000256" key="7">
    <source>
        <dbReference type="SAM" id="MobiDB-lite"/>
    </source>
</evidence>
<dbReference type="PANTHER" id="PTHR10755">
    <property type="entry name" value="COPROPORPHYRINOGEN III OXIDASE, MITOCHONDRIAL"/>
    <property type="match status" value="1"/>
</dbReference>
<keyword evidence="6" id="KW-0627">Porphyrin biosynthesis</keyword>
<evidence type="ECO:0000256" key="6">
    <source>
        <dbReference type="ARBA" id="ARBA00023244"/>
    </source>
</evidence>
<evidence type="ECO:0000256" key="3">
    <source>
        <dbReference type="ARBA" id="ARBA00011738"/>
    </source>
</evidence>
<dbReference type="GO" id="GO:0006782">
    <property type="term" value="P:protoporphyrinogen IX biosynthetic process"/>
    <property type="evidence" value="ECO:0007669"/>
    <property type="project" value="TreeGrafter"/>
</dbReference>
<reference evidence="8 9" key="1">
    <citation type="submission" date="2022-07" db="EMBL/GenBank/DDBJ databases">
        <title>Genome-wide signatures of adaptation to extreme environments.</title>
        <authorList>
            <person name="Cho C.H."/>
            <person name="Yoon H.S."/>
        </authorList>
    </citation>
    <scope>NUCLEOTIDE SEQUENCE [LARGE SCALE GENOMIC DNA]</scope>
    <source>
        <strain evidence="8 9">DBV 063 E5</strain>
    </source>
</reference>
<dbReference type="PRINTS" id="PR00073">
    <property type="entry name" value="COPRGNOXDASE"/>
</dbReference>
<dbReference type="PANTHER" id="PTHR10755:SF0">
    <property type="entry name" value="OXYGEN-DEPENDENT COPROPORPHYRINOGEN-III OXIDASE, MITOCHONDRIAL"/>
    <property type="match status" value="1"/>
</dbReference>
<evidence type="ECO:0000313" key="8">
    <source>
        <dbReference type="EMBL" id="KAK4536280.1"/>
    </source>
</evidence>
<dbReference type="PROSITE" id="PS01021">
    <property type="entry name" value="COPROGEN_OXIDASE"/>
    <property type="match status" value="1"/>
</dbReference>
<gene>
    <name evidence="8" type="ORF">CDCA_CDCA08G2305</name>
</gene>
<dbReference type="GO" id="GO:0004109">
    <property type="term" value="F:coproporphyrinogen oxidase activity"/>
    <property type="evidence" value="ECO:0007669"/>
    <property type="project" value="UniProtKB-EC"/>
</dbReference>
<evidence type="ECO:0000256" key="1">
    <source>
        <dbReference type="ARBA" id="ARBA00005168"/>
    </source>
</evidence>
<dbReference type="InterPro" id="IPR001260">
    <property type="entry name" value="Coprogen_oxidase_aer"/>
</dbReference>
<dbReference type="Proteomes" id="UP001301350">
    <property type="component" value="Unassembled WGS sequence"/>
</dbReference>
<evidence type="ECO:0000313" key="9">
    <source>
        <dbReference type="Proteomes" id="UP001301350"/>
    </source>
</evidence>
<accession>A0AAV9IW06</accession>
<dbReference type="NCBIfam" id="NF003727">
    <property type="entry name" value="PRK05330.1"/>
    <property type="match status" value="1"/>
</dbReference>
<dbReference type="AlphaFoldDB" id="A0AAV9IW06"/>
<comment type="pathway">
    <text evidence="1">Porphyrin-containing compound metabolism; protoporphyrin-IX biosynthesis; protoporphyrinogen-IX from coproporphyrinogen-III (O2 route): step 1/1.</text>
</comment>
<dbReference type="GO" id="GO:0009570">
    <property type="term" value="C:chloroplast stroma"/>
    <property type="evidence" value="ECO:0007669"/>
    <property type="project" value="TreeGrafter"/>
</dbReference>
<dbReference type="SUPFAM" id="SSF102886">
    <property type="entry name" value="Coproporphyrinogen III oxidase"/>
    <property type="match status" value="1"/>
</dbReference>
<proteinExistence type="inferred from homology"/>
<organism evidence="8 9">
    <name type="scientific">Cyanidium caldarium</name>
    <name type="common">Red alga</name>
    <dbReference type="NCBI Taxonomy" id="2771"/>
    <lineage>
        <taxon>Eukaryota</taxon>
        <taxon>Rhodophyta</taxon>
        <taxon>Bangiophyceae</taxon>
        <taxon>Cyanidiales</taxon>
        <taxon>Cyanidiaceae</taxon>
        <taxon>Cyanidium</taxon>
    </lineage>
</organism>
<dbReference type="Pfam" id="PF01218">
    <property type="entry name" value="Coprogen_oxidas"/>
    <property type="match status" value="1"/>
</dbReference>
<dbReference type="InterPro" id="IPR036406">
    <property type="entry name" value="Coprogen_oxidase_aer_sf"/>
</dbReference>
<comment type="caution">
    <text evidence="8">The sequence shown here is derived from an EMBL/GenBank/DDBJ whole genome shotgun (WGS) entry which is preliminary data.</text>
</comment>
<protein>
    <recommendedName>
        <fullName evidence="4">coproporphyrinogen oxidase</fullName>
        <ecNumber evidence="4">1.3.3.3</ecNumber>
    </recommendedName>
</protein>
<sequence length="400" mass="44817">MLGFVSPLPPHLARGRRSRSPYAPRFRPGGAMHLRASNAFSSHQPVHSAPETLLRQSDTSAHVHSKPVGAIDGVPPVDPAMRARFEAMIRAGQNDICAALEQLDGSGKRFREDAWVRGSDGGGGISRVLQDGDVFEKAGVNVSVVYGTMPPEALRAATADSAVARNAGYAPDERVPFFAAGISSVLHPWNPHAPTMHFNYRYFETDRGMWWMGGGTDLTPAYLYEEDARHFHGTLKQVCDRHDPAFYPRFKKWCDDYFLIRHRGERRGIGGVFFDDLCDREPARIFQFSRDMVQHVTEAYCPIVARRKHMAYTEAQKRWQQVRRGRYVEFNLVYDRGTVFGLKTGGRIESILVSLPLTARWEYDSVPQLGTPEADLLDACKHPRDWLGCEEKAGVADATA</sequence>
<dbReference type="Gene3D" id="3.40.1500.10">
    <property type="entry name" value="Coproporphyrinogen III oxidase, aerobic"/>
    <property type="match status" value="1"/>
</dbReference>
<evidence type="ECO:0000256" key="2">
    <source>
        <dbReference type="ARBA" id="ARBA00010644"/>
    </source>
</evidence>
<dbReference type="EMBL" id="JANCYW010000008">
    <property type="protein sequence ID" value="KAK4536280.1"/>
    <property type="molecule type" value="Genomic_DNA"/>
</dbReference>
<comment type="similarity">
    <text evidence="2">Belongs to the aerobic coproporphyrinogen-III oxidase family.</text>
</comment>
<dbReference type="InterPro" id="IPR018375">
    <property type="entry name" value="Coprogen_oxidase_CS"/>
</dbReference>
<evidence type="ECO:0000256" key="4">
    <source>
        <dbReference type="ARBA" id="ARBA00012869"/>
    </source>
</evidence>